<dbReference type="OrthoDB" id="54212at2759"/>
<proteinExistence type="predicted"/>
<dbReference type="AlphaFoldDB" id="A0A9N8E7I2"/>
<comment type="caution">
    <text evidence="1">The sequence shown here is derived from an EMBL/GenBank/DDBJ whole genome shotgun (WGS) entry which is preliminary data.</text>
</comment>
<name>A0A9N8E7I2_9STRA</name>
<keyword evidence="2" id="KW-1185">Reference proteome</keyword>
<reference evidence="1" key="1">
    <citation type="submission" date="2020-06" db="EMBL/GenBank/DDBJ databases">
        <authorList>
            <consortium name="Plant Systems Biology data submission"/>
        </authorList>
    </citation>
    <scope>NUCLEOTIDE SEQUENCE</scope>
    <source>
        <strain evidence="1">D6</strain>
    </source>
</reference>
<evidence type="ECO:0000313" key="2">
    <source>
        <dbReference type="Proteomes" id="UP001153069"/>
    </source>
</evidence>
<dbReference type="EMBL" id="CAICTM010000624">
    <property type="protein sequence ID" value="CAB9514006.1"/>
    <property type="molecule type" value="Genomic_DNA"/>
</dbReference>
<sequence length="561" mass="63814">MASLQVQAWVSRVMVQATTEKNARSSANGVADVSIVETVATWKAKGEPFGCEASTTTSIGPTATAFHANAHVEWKPLLNTSSPFVQLQIDFPAMNEHGNKSHTGGDEFVLILISWTHDGTAYKQAHPAMDLNSGTYRVLFAVPRQGVQQYTLELFHFYSCYQGLGPNKPGYNFSKVEWGPQKLTNAALDQLLKHHLPSSFLHNNQSKAINHHHHSTYFYSTHQPYCQNSQQGMDDYTNPATSLWVEHKNDYSNPYFITLNAKWSSVHCQPSSSFPHQPKPDNYEVLRIGDSTMPGKVLEIGDPFHHYVEFGRGFVMHSKWPTYLMEQLRNQTASLQQQQQQENNHHRVLLFSGGLHQLFQRNPYNQHEFTVVRGYNVPTVADLLTRMVCQLAIVHPNHKLLWVGVTPVQQHIYDKVDNTDHNILWLNALLRQRIVDEHQGKLASLCANVDVGNLWSIPDDRGNAHNKTFSRQVFQILQHNETAEEQEWANIDRPQKSVYGDRVVAFADIHDSLLARPECFKDKIHDIRKVGSIPNKPNLMATQHNVILDTLSRMRALMEEP</sequence>
<dbReference type="Proteomes" id="UP001153069">
    <property type="component" value="Unassembled WGS sequence"/>
</dbReference>
<organism evidence="1 2">
    <name type="scientific">Seminavis robusta</name>
    <dbReference type="NCBI Taxonomy" id="568900"/>
    <lineage>
        <taxon>Eukaryota</taxon>
        <taxon>Sar</taxon>
        <taxon>Stramenopiles</taxon>
        <taxon>Ochrophyta</taxon>
        <taxon>Bacillariophyta</taxon>
        <taxon>Bacillariophyceae</taxon>
        <taxon>Bacillariophycidae</taxon>
        <taxon>Naviculales</taxon>
        <taxon>Naviculaceae</taxon>
        <taxon>Seminavis</taxon>
    </lineage>
</organism>
<accession>A0A9N8E7I2</accession>
<protein>
    <submittedName>
        <fullName evidence="1">Uncharacterized protein</fullName>
    </submittedName>
</protein>
<gene>
    <name evidence="1" type="ORF">SEMRO_625_G177690.1</name>
</gene>
<evidence type="ECO:0000313" key="1">
    <source>
        <dbReference type="EMBL" id="CAB9514006.1"/>
    </source>
</evidence>